<dbReference type="EMBL" id="CP042905">
    <property type="protein sequence ID" value="QEE15793.1"/>
    <property type="molecule type" value="Genomic_DNA"/>
</dbReference>
<reference evidence="6 7" key="2">
    <citation type="journal article" date="2024" name="Int. J. Syst. Evol. Microbiol.">
        <title>Promethearchaeum syntrophicum gen. nov., sp. nov., an anaerobic, obligately syntrophic archaeon, the first isolate of the lineage 'Asgard' archaea, and proposal of the new archaeal phylum Promethearchaeota phyl. nov. and kingdom Promethearchaeati regn. nov.</title>
        <authorList>
            <person name="Imachi H."/>
            <person name="Nobu M.K."/>
            <person name="Kato S."/>
            <person name="Takaki Y."/>
            <person name="Miyazaki M."/>
            <person name="Miyata M."/>
            <person name="Ogawara M."/>
            <person name="Saito Y."/>
            <person name="Sakai S."/>
            <person name="Tahara Y.O."/>
            <person name="Takano Y."/>
            <person name="Tasumi E."/>
            <person name="Uematsu K."/>
            <person name="Yoshimura T."/>
            <person name="Itoh T."/>
            <person name="Ohkuma M."/>
            <person name="Takai K."/>
        </authorList>
    </citation>
    <scope>NUCLEOTIDE SEQUENCE [LARGE SCALE GENOMIC DNA]</scope>
    <source>
        <strain evidence="6 7">MK-D1</strain>
    </source>
</reference>
<dbReference type="InterPro" id="IPR018211">
    <property type="entry name" value="ADH_Fe_CS"/>
</dbReference>
<feature type="domain" description="Fe-containing alcohol dehydrogenase-like C-terminal" evidence="5">
    <location>
        <begin position="196"/>
        <end position="387"/>
    </location>
</feature>
<sequence length="389" mass="43056">MTLKTYYNPVEVLFGINSLLNISEIVQKYTKSIKNAKILIVTDKNLLNILGISEKILELLEKDGFIVEIFEKEGYFSSIKIIDNGANLVRNKNYNLIIGIGGGSAMDTAKCMAILGNNPGSINLYLKEGKTLENYGIPLIEVPTTSGTGSEVTRWATVWDLGEKQKKYSLSDLKMYAKGAIIDPTLVKSLPKKMSVITGLDAFSQAIEAYWSKNHNKISDIYALQAIPIIFSNLQEIFKDPSNIDIRKNLAFGSLLSGLAFSNTKTTAVHSVSYPITLHFNVPHGLACALTLSQFLLFNSEKTENNIDEAPDRLRKISDAIGADSPDNAAQMITNLMTTLNLPTKLHEVGIDKKGIELIIAEGFTPDRVKHNPRKLTEDKLRKILHTLL</sequence>
<dbReference type="GO" id="GO:0004022">
    <property type="term" value="F:alcohol dehydrogenase (NAD+) activity"/>
    <property type="evidence" value="ECO:0007669"/>
    <property type="project" value="TreeGrafter"/>
</dbReference>
<evidence type="ECO:0000259" key="4">
    <source>
        <dbReference type="Pfam" id="PF00465"/>
    </source>
</evidence>
<evidence type="ECO:0000256" key="2">
    <source>
        <dbReference type="ARBA" id="ARBA00023002"/>
    </source>
</evidence>
<dbReference type="EC" id="1.1.1.1" evidence="6"/>
<accession>A0A5B9D9M7</accession>
<evidence type="ECO:0000313" key="7">
    <source>
        <dbReference type="Proteomes" id="UP000321408"/>
    </source>
</evidence>
<keyword evidence="2 6" id="KW-0560">Oxidoreductase</keyword>
<dbReference type="PROSITE" id="PS00913">
    <property type="entry name" value="ADH_IRON_1"/>
    <property type="match status" value="1"/>
</dbReference>
<proteinExistence type="inferred from homology"/>
<evidence type="ECO:0000259" key="5">
    <source>
        <dbReference type="Pfam" id="PF25137"/>
    </source>
</evidence>
<dbReference type="Gene3D" id="1.20.1090.10">
    <property type="entry name" value="Dehydroquinate synthase-like - alpha domain"/>
    <property type="match status" value="1"/>
</dbReference>
<dbReference type="RefSeq" id="WP_147662694.1">
    <property type="nucleotide sequence ID" value="NZ_CP042905.2"/>
</dbReference>
<dbReference type="PANTHER" id="PTHR11496:SF102">
    <property type="entry name" value="ALCOHOL DEHYDROGENASE 4"/>
    <property type="match status" value="1"/>
</dbReference>
<comment type="similarity">
    <text evidence="1">Belongs to the iron-containing alcohol dehydrogenase family.</text>
</comment>
<dbReference type="Proteomes" id="UP000321408">
    <property type="component" value="Chromosome"/>
</dbReference>
<dbReference type="GO" id="GO:0046872">
    <property type="term" value="F:metal ion binding"/>
    <property type="evidence" value="ECO:0007669"/>
    <property type="project" value="InterPro"/>
</dbReference>
<dbReference type="GeneID" id="41329614"/>
<dbReference type="AlphaFoldDB" id="A0A5B9D9M7"/>
<dbReference type="PANTHER" id="PTHR11496">
    <property type="entry name" value="ALCOHOL DEHYDROGENASE"/>
    <property type="match status" value="1"/>
</dbReference>
<reference evidence="6 7" key="1">
    <citation type="journal article" date="2020" name="Nature">
        <title>Isolation of an archaeon at the prokaryote-eukaryote interface.</title>
        <authorList>
            <person name="Imachi H."/>
            <person name="Nobu M.K."/>
            <person name="Nakahara N."/>
            <person name="Morono Y."/>
            <person name="Ogawara M."/>
            <person name="Takaki Y."/>
            <person name="Takano Y."/>
            <person name="Uematsu K."/>
            <person name="Ikuta T."/>
            <person name="Ito M."/>
            <person name="Matsui Y."/>
            <person name="Miyazaki M."/>
            <person name="Murata K."/>
            <person name="Saito Y."/>
            <person name="Sakai S."/>
            <person name="Song C."/>
            <person name="Tasumi E."/>
            <person name="Yamanaka Y."/>
            <person name="Yamaguchi T."/>
            <person name="Kamagata Y."/>
            <person name="Tamaki H."/>
            <person name="Takai K."/>
        </authorList>
    </citation>
    <scope>NUCLEOTIDE SEQUENCE [LARGE SCALE GENOMIC DNA]</scope>
    <source>
        <strain evidence="6 7">MK-D1</strain>
    </source>
</reference>
<protein>
    <submittedName>
        <fullName evidence="6">Iron-containing alcohol dehydrogenase</fullName>
        <ecNumber evidence="6">1.1.1.1</ecNumber>
    </submittedName>
</protein>
<name>A0A5B9D9M7_9ARCH</name>
<dbReference type="Gene3D" id="3.40.50.1970">
    <property type="match status" value="1"/>
</dbReference>
<organism evidence="6 7">
    <name type="scientific">Promethearchaeum syntrophicum</name>
    <dbReference type="NCBI Taxonomy" id="2594042"/>
    <lineage>
        <taxon>Archaea</taxon>
        <taxon>Promethearchaeati</taxon>
        <taxon>Promethearchaeota</taxon>
        <taxon>Promethearchaeia</taxon>
        <taxon>Promethearchaeales</taxon>
        <taxon>Promethearchaeaceae</taxon>
        <taxon>Promethearchaeum</taxon>
    </lineage>
</organism>
<gene>
    <name evidence="6" type="ORF">DSAG12_01620</name>
</gene>
<evidence type="ECO:0000313" key="6">
    <source>
        <dbReference type="EMBL" id="QEE15793.1"/>
    </source>
</evidence>
<dbReference type="Pfam" id="PF00465">
    <property type="entry name" value="Fe-ADH"/>
    <property type="match status" value="1"/>
</dbReference>
<dbReference type="OrthoDB" id="57329at2157"/>
<keyword evidence="3" id="KW-0520">NAD</keyword>
<dbReference type="SUPFAM" id="SSF56796">
    <property type="entry name" value="Dehydroquinate synthase-like"/>
    <property type="match status" value="1"/>
</dbReference>
<dbReference type="Pfam" id="PF25137">
    <property type="entry name" value="ADH_Fe_C"/>
    <property type="match status" value="1"/>
</dbReference>
<dbReference type="KEGG" id="psyt:DSAG12_01620"/>
<keyword evidence="7" id="KW-1185">Reference proteome</keyword>
<dbReference type="FunFam" id="3.40.50.1970:FF:000003">
    <property type="entry name" value="Alcohol dehydrogenase, iron-containing"/>
    <property type="match status" value="1"/>
</dbReference>
<dbReference type="InterPro" id="IPR039697">
    <property type="entry name" value="Alcohol_dehydrogenase_Fe"/>
</dbReference>
<dbReference type="InterPro" id="IPR001670">
    <property type="entry name" value="ADH_Fe/GldA"/>
</dbReference>
<dbReference type="InterPro" id="IPR056798">
    <property type="entry name" value="ADH_Fe_C"/>
</dbReference>
<feature type="domain" description="Alcohol dehydrogenase iron-type/glycerol dehydrogenase GldA" evidence="4">
    <location>
        <begin position="9"/>
        <end position="184"/>
    </location>
</feature>
<evidence type="ECO:0000256" key="3">
    <source>
        <dbReference type="ARBA" id="ARBA00023027"/>
    </source>
</evidence>
<evidence type="ECO:0000256" key="1">
    <source>
        <dbReference type="ARBA" id="ARBA00007358"/>
    </source>
</evidence>